<keyword evidence="4" id="KW-1185">Reference proteome</keyword>
<dbReference type="AlphaFoldDB" id="A0A5P9QDX0"/>
<feature type="compositionally biased region" description="Low complexity" evidence="1">
    <location>
        <begin position="19"/>
        <end position="39"/>
    </location>
</feature>
<dbReference type="EMBL" id="CP045529">
    <property type="protein sequence ID" value="QFU99661.1"/>
    <property type="molecule type" value="Genomic_DNA"/>
</dbReference>
<dbReference type="Pfam" id="PF10783">
    <property type="entry name" value="DUF2599"/>
    <property type="match status" value="1"/>
</dbReference>
<evidence type="ECO:0000256" key="1">
    <source>
        <dbReference type="SAM" id="MobiDB-lite"/>
    </source>
</evidence>
<dbReference type="PROSITE" id="PS51257">
    <property type="entry name" value="PROKAR_LIPOPROTEIN"/>
    <property type="match status" value="1"/>
</dbReference>
<feature type="chain" id="PRO_5024808695" description="DUF2599 domain-containing protein" evidence="2">
    <location>
        <begin position="25"/>
        <end position="264"/>
    </location>
</feature>
<evidence type="ECO:0000313" key="3">
    <source>
        <dbReference type="EMBL" id="QFU99661.1"/>
    </source>
</evidence>
<dbReference type="RefSeq" id="WP_227994386.1">
    <property type="nucleotide sequence ID" value="NZ_BAABIH010000016.1"/>
</dbReference>
<evidence type="ECO:0008006" key="5">
    <source>
        <dbReference type="Google" id="ProtNLM"/>
    </source>
</evidence>
<organism evidence="3 4">
    <name type="scientific">Luteimicrobium xylanilyticum</name>
    <dbReference type="NCBI Taxonomy" id="1133546"/>
    <lineage>
        <taxon>Bacteria</taxon>
        <taxon>Bacillati</taxon>
        <taxon>Actinomycetota</taxon>
        <taxon>Actinomycetes</taxon>
        <taxon>Micrococcales</taxon>
        <taxon>Luteimicrobium</taxon>
    </lineage>
</organism>
<dbReference type="KEGG" id="lxl:KDY119_03196"/>
<evidence type="ECO:0000313" key="4">
    <source>
        <dbReference type="Proteomes" id="UP000326702"/>
    </source>
</evidence>
<feature type="signal peptide" evidence="2">
    <location>
        <begin position="1"/>
        <end position="24"/>
    </location>
</feature>
<dbReference type="InterPro" id="IPR019719">
    <property type="entry name" value="DUF2599"/>
</dbReference>
<protein>
    <recommendedName>
        <fullName evidence="5">DUF2599 domain-containing protein</fullName>
    </recommendedName>
</protein>
<name>A0A5P9QDX0_9MICO</name>
<gene>
    <name evidence="3" type="ORF">KDY119_03196</name>
</gene>
<sequence>MRRLPAAAAAVALLALAGCSGPTASPTSAPTSPAPGSSGRSADGHRGDTPTATAAPSRTPRPATAEVTLDGSAGRGSLVVEAPAGATVTTRPAASGSTRVTVRHLARGGSVAVHAADPTGATLRDEVDGTFGLVTSGDATLGGLSRPDGGTARGVEGTVVVTASSATVTLWAGTGTPRSATWGVHEGGKSIAVDANAWARASGQAGAEATWSALVVEEPATNMPGMRDQLLCHALGVPDKPTWNLEPWRPDVGLVATLAASCNP</sequence>
<proteinExistence type="predicted"/>
<accession>A0A5P9QDX0</accession>
<feature type="region of interest" description="Disordered" evidence="1">
    <location>
        <begin position="19"/>
        <end position="76"/>
    </location>
</feature>
<dbReference type="Proteomes" id="UP000326702">
    <property type="component" value="Chromosome"/>
</dbReference>
<feature type="compositionally biased region" description="Low complexity" evidence="1">
    <location>
        <begin position="49"/>
        <end position="65"/>
    </location>
</feature>
<reference evidence="3 4" key="1">
    <citation type="submission" date="2019-10" db="EMBL/GenBank/DDBJ databases">
        <title>Genome sequence of Luteimicrobium xylanilyticum HY-24.</title>
        <authorList>
            <person name="Kim D.Y."/>
            <person name="Park H.-Y."/>
        </authorList>
    </citation>
    <scope>NUCLEOTIDE SEQUENCE [LARGE SCALE GENOMIC DNA]</scope>
    <source>
        <strain evidence="3 4">HY-24</strain>
    </source>
</reference>
<evidence type="ECO:0000256" key="2">
    <source>
        <dbReference type="SAM" id="SignalP"/>
    </source>
</evidence>
<keyword evidence="2" id="KW-0732">Signal</keyword>